<keyword evidence="3" id="KW-1185">Reference proteome</keyword>
<reference evidence="2" key="1">
    <citation type="submission" date="2023-03" db="EMBL/GenBank/DDBJ databases">
        <title>Massive genome expansion in bonnet fungi (Mycena s.s.) driven by repeated elements and novel gene families across ecological guilds.</title>
        <authorList>
            <consortium name="Lawrence Berkeley National Laboratory"/>
            <person name="Harder C.B."/>
            <person name="Miyauchi S."/>
            <person name="Viragh M."/>
            <person name="Kuo A."/>
            <person name="Thoen E."/>
            <person name="Andreopoulos B."/>
            <person name="Lu D."/>
            <person name="Skrede I."/>
            <person name="Drula E."/>
            <person name="Henrissat B."/>
            <person name="Morin E."/>
            <person name="Kohler A."/>
            <person name="Barry K."/>
            <person name="LaButti K."/>
            <person name="Morin E."/>
            <person name="Salamov A."/>
            <person name="Lipzen A."/>
            <person name="Mereny Z."/>
            <person name="Hegedus B."/>
            <person name="Baldrian P."/>
            <person name="Stursova M."/>
            <person name="Weitz H."/>
            <person name="Taylor A."/>
            <person name="Grigoriev I.V."/>
            <person name="Nagy L.G."/>
            <person name="Martin F."/>
            <person name="Kauserud H."/>
        </authorList>
    </citation>
    <scope>NUCLEOTIDE SEQUENCE</scope>
    <source>
        <strain evidence="2">CBHHK200</strain>
    </source>
</reference>
<dbReference type="Proteomes" id="UP001218188">
    <property type="component" value="Unassembled WGS sequence"/>
</dbReference>
<evidence type="ECO:0000256" key="1">
    <source>
        <dbReference type="SAM" id="MobiDB-lite"/>
    </source>
</evidence>
<evidence type="ECO:0000313" key="2">
    <source>
        <dbReference type="EMBL" id="KAJ7030929.1"/>
    </source>
</evidence>
<feature type="region of interest" description="Disordered" evidence="1">
    <location>
        <begin position="360"/>
        <end position="400"/>
    </location>
</feature>
<accession>A0AAD6SNP7</accession>
<dbReference type="EMBL" id="JARJCM010000086">
    <property type="protein sequence ID" value="KAJ7030929.1"/>
    <property type="molecule type" value="Genomic_DNA"/>
</dbReference>
<protein>
    <submittedName>
        <fullName evidence="2">Uncharacterized protein</fullName>
    </submittedName>
</protein>
<proteinExistence type="predicted"/>
<feature type="region of interest" description="Disordered" evidence="1">
    <location>
        <begin position="113"/>
        <end position="153"/>
    </location>
</feature>
<sequence length="400" mass="44836">MRPVHLLHFLRRVGIIEGRLGYFWGGRRDVGALVRLLEVRHRIDGVRGVVGKRRKRESVRALKPEDVEAEEPLRVLVDHALGMFVEPLAPAGIGAGLPRFGREQRRVGVVQTNPSLHRRVPALQHCEVQPRRHKPSTNRRRTETNAQREQVDEPQGVGQLVFGEVDGAVGNRRPLVSVPVLGVYTPNRGRTAGGLGRSRPPRAKRGVVTRQLGLGVHENLHGRVELDTFWRWSGNACAEGTTAALRLRGVGRDTWRVLRVLRTIPGNEKKRQTGFFLPLGRALGTGAFLLEIEDNVFGSGMSSSGDDSMARWWEERRKMEADKQAPKSQLNSPIRLCFDANKRDPARLVPGFFSHAAECPDTSNDASTWRRTRGGGRETRKYGRKRGSNQDCQKLDRQVT</sequence>
<gene>
    <name evidence="2" type="ORF">C8F04DRAFT_1186393</name>
</gene>
<comment type="caution">
    <text evidence="2">The sequence shown here is derived from an EMBL/GenBank/DDBJ whole genome shotgun (WGS) entry which is preliminary data.</text>
</comment>
<name>A0AAD6SNP7_9AGAR</name>
<evidence type="ECO:0000313" key="3">
    <source>
        <dbReference type="Proteomes" id="UP001218188"/>
    </source>
</evidence>
<dbReference type="AlphaFoldDB" id="A0AAD6SNP7"/>
<organism evidence="2 3">
    <name type="scientific">Mycena alexandri</name>
    <dbReference type="NCBI Taxonomy" id="1745969"/>
    <lineage>
        <taxon>Eukaryota</taxon>
        <taxon>Fungi</taxon>
        <taxon>Dikarya</taxon>
        <taxon>Basidiomycota</taxon>
        <taxon>Agaricomycotina</taxon>
        <taxon>Agaricomycetes</taxon>
        <taxon>Agaricomycetidae</taxon>
        <taxon>Agaricales</taxon>
        <taxon>Marasmiineae</taxon>
        <taxon>Mycenaceae</taxon>
        <taxon>Mycena</taxon>
    </lineage>
</organism>